<dbReference type="AlphaFoldDB" id="A0A2A9MMD7"/>
<evidence type="ECO:0000256" key="1">
    <source>
        <dbReference type="ARBA" id="ARBA00008361"/>
    </source>
</evidence>
<proteinExistence type="inferred from homology"/>
<protein>
    <recommendedName>
        <fullName evidence="7">Methyltransferase type 11 domain-containing protein</fullName>
    </recommendedName>
</protein>
<keyword evidence="2" id="KW-0489">Methyltransferase</keyword>
<feature type="region of interest" description="Disordered" evidence="4">
    <location>
        <begin position="190"/>
        <end position="216"/>
    </location>
</feature>
<dbReference type="VEuPathDB" id="ToxoDB:BESB_048840"/>
<dbReference type="SUPFAM" id="SSF53335">
    <property type="entry name" value="S-adenosyl-L-methionine-dependent methyltransferases"/>
    <property type="match status" value="1"/>
</dbReference>
<keyword evidence="6" id="KW-1185">Reference proteome</keyword>
<dbReference type="RefSeq" id="XP_029220701.1">
    <property type="nucleotide sequence ID" value="XM_029363335.1"/>
</dbReference>
<evidence type="ECO:0000313" key="5">
    <source>
        <dbReference type="EMBL" id="PFH36692.1"/>
    </source>
</evidence>
<feature type="region of interest" description="Disordered" evidence="4">
    <location>
        <begin position="311"/>
        <end position="334"/>
    </location>
</feature>
<feature type="compositionally biased region" description="Basic and acidic residues" evidence="4">
    <location>
        <begin position="319"/>
        <end position="328"/>
    </location>
</feature>
<organism evidence="5 6">
    <name type="scientific">Besnoitia besnoiti</name>
    <name type="common">Apicomplexan protozoan</name>
    <dbReference type="NCBI Taxonomy" id="94643"/>
    <lineage>
        <taxon>Eukaryota</taxon>
        <taxon>Sar</taxon>
        <taxon>Alveolata</taxon>
        <taxon>Apicomplexa</taxon>
        <taxon>Conoidasida</taxon>
        <taxon>Coccidia</taxon>
        <taxon>Eucoccidiorida</taxon>
        <taxon>Eimeriorina</taxon>
        <taxon>Sarcocystidae</taxon>
        <taxon>Besnoitia</taxon>
    </lineage>
</organism>
<sequence length="628" mass="66755">MEAPLHSASAEGSVSPLEAAACVDEQEARPARCYASREYWRRRFEKPEGFFEWYAGWNELRSVLLERVLPLASQQQRCVRDSRETCVGESPVPVQRTAAAHFCRPQPCRQRESDCGADPVSHGCGVQEPSRRSEGSSAAATPCPETGPNRRQTEVSMTIVPATEPRGGAHAPQRKGHDFLYWTKEARCAGRAPDSVQQRRPAGTGENVDSSGAAPPPLLGTTGTVWRPALTVMLGCGTSRLGLDLEARGGFPFVLNIDFCRRPLEQLRRCAASASVEPQNSCMRLHGRQPSSVRAFSGGFCLQSSSRERIRAEGSSSRSADDLSREPVEVTGGAAATNETSLSLSYGCTFEGESQARSRKGGGQLWLEADARALPLRTGSVDLVIDKGLLDAVSSRARAERLDTPAARRRVLQVLQETGRILGPTGCLLLVTHSSATTQAPDAASRARWASSSLSCALCTLYGLSQAAPEDACEAAETGGEGGARSFRSTGMDAKGGQGLGGPMGGRVECGNKAPDTAVEAGSGVQTGTEAASVATAQCRCGHYWEILREDRVALSPTVAAANILNVARANQLEKETRSFRVGNSRKGPAAERAPSDTTAGPKDREEAGHDGDEPGQGPETAIRVRLT</sequence>
<comment type="similarity">
    <text evidence="1">Belongs to the methyltransferase superfamily.</text>
</comment>
<evidence type="ECO:0000313" key="6">
    <source>
        <dbReference type="Proteomes" id="UP000224006"/>
    </source>
</evidence>
<dbReference type="PANTHER" id="PTHR12176">
    <property type="entry name" value="SAM-DEPENDENT METHYLTRANSFERASE SUPERFAMILY PROTEIN"/>
    <property type="match status" value="1"/>
</dbReference>
<dbReference type="GO" id="GO:0008168">
    <property type="term" value="F:methyltransferase activity"/>
    <property type="evidence" value="ECO:0007669"/>
    <property type="project" value="UniProtKB-KW"/>
</dbReference>
<dbReference type="OrthoDB" id="331147at2759"/>
<dbReference type="InterPro" id="IPR029063">
    <property type="entry name" value="SAM-dependent_MTases_sf"/>
</dbReference>
<gene>
    <name evidence="5" type="ORF">BESB_048840</name>
</gene>
<comment type="caution">
    <text evidence="5">The sequence shown here is derived from an EMBL/GenBank/DDBJ whole genome shotgun (WGS) entry which is preliminary data.</text>
</comment>
<dbReference type="Gene3D" id="3.40.50.150">
    <property type="entry name" value="Vaccinia Virus protein VP39"/>
    <property type="match status" value="1"/>
</dbReference>
<evidence type="ECO:0008006" key="7">
    <source>
        <dbReference type="Google" id="ProtNLM"/>
    </source>
</evidence>
<evidence type="ECO:0000256" key="3">
    <source>
        <dbReference type="ARBA" id="ARBA00022679"/>
    </source>
</evidence>
<dbReference type="GeneID" id="40309814"/>
<dbReference type="KEGG" id="bbes:BESB_048840"/>
<reference evidence="5 6" key="1">
    <citation type="submission" date="2017-09" db="EMBL/GenBank/DDBJ databases">
        <title>Genome sequencing of Besnoitia besnoiti strain Bb-Ger1.</title>
        <authorList>
            <person name="Schares G."/>
            <person name="Venepally P."/>
            <person name="Lorenzi H.A."/>
        </authorList>
    </citation>
    <scope>NUCLEOTIDE SEQUENCE [LARGE SCALE GENOMIC DNA]</scope>
    <source>
        <strain evidence="5 6">Bb-Ger1</strain>
    </source>
</reference>
<evidence type="ECO:0000256" key="2">
    <source>
        <dbReference type="ARBA" id="ARBA00022603"/>
    </source>
</evidence>
<dbReference type="InterPro" id="IPR051419">
    <property type="entry name" value="Lys/N-term_MeTrsfase_sf"/>
</dbReference>
<accession>A0A2A9MMD7</accession>
<dbReference type="Proteomes" id="UP000224006">
    <property type="component" value="Chromosome III"/>
</dbReference>
<keyword evidence="3" id="KW-0808">Transferase</keyword>
<feature type="compositionally biased region" description="Basic and acidic residues" evidence="4">
    <location>
        <begin position="602"/>
        <end position="613"/>
    </location>
</feature>
<evidence type="ECO:0000256" key="4">
    <source>
        <dbReference type="SAM" id="MobiDB-lite"/>
    </source>
</evidence>
<dbReference type="GO" id="GO:0032259">
    <property type="term" value="P:methylation"/>
    <property type="evidence" value="ECO:0007669"/>
    <property type="project" value="UniProtKB-KW"/>
</dbReference>
<name>A0A2A9MMD7_BESBE</name>
<dbReference type="EMBL" id="NWUJ01000003">
    <property type="protein sequence ID" value="PFH36692.1"/>
    <property type="molecule type" value="Genomic_DNA"/>
</dbReference>
<feature type="region of interest" description="Disordered" evidence="4">
    <location>
        <begin position="110"/>
        <end position="155"/>
    </location>
</feature>
<feature type="region of interest" description="Disordered" evidence="4">
    <location>
        <begin position="578"/>
        <end position="628"/>
    </location>
</feature>